<evidence type="ECO:0000313" key="2">
    <source>
        <dbReference type="EnsemblPlants" id="ONIVA10G13390.8"/>
    </source>
</evidence>
<organism evidence="2">
    <name type="scientific">Oryza nivara</name>
    <name type="common">Indian wild rice</name>
    <name type="synonym">Oryza sativa f. spontanea</name>
    <dbReference type="NCBI Taxonomy" id="4536"/>
    <lineage>
        <taxon>Eukaryota</taxon>
        <taxon>Viridiplantae</taxon>
        <taxon>Streptophyta</taxon>
        <taxon>Embryophyta</taxon>
        <taxon>Tracheophyta</taxon>
        <taxon>Spermatophyta</taxon>
        <taxon>Magnoliopsida</taxon>
        <taxon>Liliopsida</taxon>
        <taxon>Poales</taxon>
        <taxon>Poaceae</taxon>
        <taxon>BOP clade</taxon>
        <taxon>Oryzoideae</taxon>
        <taxon>Oryzeae</taxon>
        <taxon>Oryzinae</taxon>
        <taxon>Oryza</taxon>
    </lineage>
</organism>
<protein>
    <submittedName>
        <fullName evidence="2">Uncharacterized protein</fullName>
    </submittedName>
</protein>
<dbReference type="Gramene" id="ONIVA10G13390.8">
    <property type="protein sequence ID" value="ONIVA10G13390.8"/>
    <property type="gene ID" value="ONIVA10G13390"/>
</dbReference>
<name>A0A0E0ITK6_ORYNI</name>
<dbReference type="HOGENOM" id="CLU_2149919_0_0_1"/>
<reference evidence="2" key="2">
    <citation type="submission" date="2018-04" db="EMBL/GenBank/DDBJ databases">
        <title>OnivRS2 (Oryza nivara Reference Sequence Version 2).</title>
        <authorList>
            <person name="Zhang J."/>
            <person name="Kudrna D."/>
            <person name="Lee S."/>
            <person name="Talag J."/>
            <person name="Rajasekar S."/>
            <person name="Welchert J."/>
            <person name="Hsing Y.-I."/>
            <person name="Wing R.A."/>
        </authorList>
    </citation>
    <scope>NUCLEOTIDE SEQUENCE [LARGE SCALE GENOMIC DNA]</scope>
</reference>
<accession>A0A0E0ITK6</accession>
<keyword evidence="1" id="KW-0812">Transmembrane</keyword>
<dbReference type="Gramene" id="ONIVA10G13390.6">
    <property type="protein sequence ID" value="ONIVA10G13390.6"/>
    <property type="gene ID" value="ONIVA10G13390"/>
</dbReference>
<sequence length="112" mass="12575">MTCQMEVNDSPALHQESEACHLNITPRRLPFTIINNVAHYGPNEVPLSCVIQTTQNMNSSGFIVDNSSKRFLFINGITVLPFVVFINHNIYILLTVCVTSQNDSKIHPLNYA</sequence>
<evidence type="ECO:0000256" key="1">
    <source>
        <dbReference type="SAM" id="Phobius"/>
    </source>
</evidence>
<dbReference type="AlphaFoldDB" id="A0A0E0ITK6"/>
<evidence type="ECO:0000313" key="3">
    <source>
        <dbReference type="Proteomes" id="UP000006591"/>
    </source>
</evidence>
<keyword evidence="1" id="KW-0472">Membrane</keyword>
<dbReference type="Proteomes" id="UP000006591">
    <property type="component" value="Chromosome 10"/>
</dbReference>
<dbReference type="EnsemblPlants" id="ONIVA10G13390.6">
    <property type="protein sequence ID" value="ONIVA10G13390.6"/>
    <property type="gene ID" value="ONIVA10G13390"/>
</dbReference>
<keyword evidence="1" id="KW-1133">Transmembrane helix</keyword>
<reference evidence="2" key="1">
    <citation type="submission" date="2015-04" db="UniProtKB">
        <authorList>
            <consortium name="EnsemblPlants"/>
        </authorList>
    </citation>
    <scope>IDENTIFICATION</scope>
    <source>
        <strain evidence="2">SL10</strain>
    </source>
</reference>
<dbReference type="EnsemblPlants" id="ONIVA10G13390.8">
    <property type="protein sequence ID" value="ONIVA10G13390.8"/>
    <property type="gene ID" value="ONIVA10G13390"/>
</dbReference>
<keyword evidence="3" id="KW-1185">Reference proteome</keyword>
<proteinExistence type="predicted"/>
<feature type="transmembrane region" description="Helical" evidence="1">
    <location>
        <begin position="72"/>
        <end position="94"/>
    </location>
</feature>